<accession>A0A8W8MRA3</accession>
<dbReference type="Proteomes" id="UP000005408">
    <property type="component" value="Unassembled WGS sequence"/>
</dbReference>
<reference evidence="2" key="1">
    <citation type="submission" date="2022-08" db="UniProtKB">
        <authorList>
            <consortium name="EnsemblMetazoa"/>
        </authorList>
    </citation>
    <scope>IDENTIFICATION</scope>
    <source>
        <strain evidence="2">05x7-T-G4-1.051#20</strain>
    </source>
</reference>
<evidence type="ECO:0000259" key="1">
    <source>
        <dbReference type="Pfam" id="PF24784"/>
    </source>
</evidence>
<evidence type="ECO:0000313" key="2">
    <source>
        <dbReference type="EnsemblMetazoa" id="G3594.17:cds"/>
    </source>
</evidence>
<name>A0A8W8MRA3_MAGGI</name>
<dbReference type="PANTHER" id="PTHR34737">
    <property type="entry name" value="EF-HAND DOMAIN-CONTAINING PROTEIN"/>
    <property type="match status" value="1"/>
</dbReference>
<sequence>MTRTHSIEYLEIMNFELCHELCFLRQDFKIYMDDWPTLCRMDSDNDNRTNGEELGDPDCDWINKDDRIAVSHPGYAEEVVIDENGNSTYVIVDQEEACQTPDRVTCSRYVIGQGLIHKR</sequence>
<evidence type="ECO:0000313" key="3">
    <source>
        <dbReference type="Proteomes" id="UP000005408"/>
    </source>
</evidence>
<dbReference type="InterPro" id="IPR057626">
    <property type="entry name" value="S-S_Temptin"/>
</dbReference>
<dbReference type="PANTHER" id="PTHR34737:SF2">
    <property type="entry name" value="EF-HAND DOMAIN-CONTAINING PROTEIN"/>
    <property type="match status" value="1"/>
</dbReference>
<dbReference type="AlphaFoldDB" id="A0A8W8MRA3"/>
<dbReference type="EnsemblMetazoa" id="G3594.17">
    <property type="protein sequence ID" value="G3594.17:cds"/>
    <property type="gene ID" value="G3594"/>
</dbReference>
<dbReference type="Pfam" id="PF24784">
    <property type="entry name" value="Temptin_C"/>
    <property type="match status" value="1"/>
</dbReference>
<keyword evidence="3" id="KW-1185">Reference proteome</keyword>
<feature type="domain" description="Temptin Cys/Cys disulfide" evidence="1">
    <location>
        <begin position="25"/>
        <end position="74"/>
    </location>
</feature>
<proteinExistence type="predicted"/>
<dbReference type="InterPro" id="IPR055313">
    <property type="entry name" value="Temptin-like"/>
</dbReference>
<organism evidence="2 3">
    <name type="scientific">Magallana gigas</name>
    <name type="common">Pacific oyster</name>
    <name type="synonym">Crassostrea gigas</name>
    <dbReference type="NCBI Taxonomy" id="29159"/>
    <lineage>
        <taxon>Eukaryota</taxon>
        <taxon>Metazoa</taxon>
        <taxon>Spiralia</taxon>
        <taxon>Lophotrochozoa</taxon>
        <taxon>Mollusca</taxon>
        <taxon>Bivalvia</taxon>
        <taxon>Autobranchia</taxon>
        <taxon>Pteriomorphia</taxon>
        <taxon>Ostreida</taxon>
        <taxon>Ostreoidea</taxon>
        <taxon>Ostreidae</taxon>
        <taxon>Magallana</taxon>
    </lineage>
</organism>
<protein>
    <recommendedName>
        <fullName evidence="1">Temptin Cys/Cys disulfide domain-containing protein</fullName>
    </recommendedName>
</protein>